<evidence type="ECO:0000313" key="2">
    <source>
        <dbReference type="Proteomes" id="UP000304900"/>
    </source>
</evidence>
<organism evidence="1 2">
    <name type="scientific">Dyadobacter frigoris</name>
    <dbReference type="NCBI Taxonomy" id="2576211"/>
    <lineage>
        <taxon>Bacteria</taxon>
        <taxon>Pseudomonadati</taxon>
        <taxon>Bacteroidota</taxon>
        <taxon>Cytophagia</taxon>
        <taxon>Cytophagales</taxon>
        <taxon>Spirosomataceae</taxon>
        <taxon>Dyadobacter</taxon>
    </lineage>
</organism>
<accession>A0A4U6CXA5</accession>
<dbReference type="OrthoDB" id="1345900at2"/>
<sequence>MDRSAIKGKNVRPVDFPCAGYNVESKAKAFILYRFLDIVTSKKEKLVLVKAFKENVQVDSTTKLRVFNPENWEKSLSVNEKGERGFYADNERALY</sequence>
<protein>
    <submittedName>
        <fullName evidence="1">Uncharacterized protein</fullName>
    </submittedName>
</protein>
<name>A0A4U6CXA5_9BACT</name>
<proteinExistence type="predicted"/>
<keyword evidence="2" id="KW-1185">Reference proteome</keyword>
<evidence type="ECO:0000313" key="1">
    <source>
        <dbReference type="EMBL" id="TKT89419.1"/>
    </source>
</evidence>
<reference evidence="1 2" key="1">
    <citation type="submission" date="2019-05" db="EMBL/GenBank/DDBJ databases">
        <title>Dyadobacter AR-3-8 sp. nov., isolated from arctic soil.</title>
        <authorList>
            <person name="Chaudhary D.K."/>
        </authorList>
    </citation>
    <scope>NUCLEOTIDE SEQUENCE [LARGE SCALE GENOMIC DNA]</scope>
    <source>
        <strain evidence="1 2">AR-3-8</strain>
    </source>
</reference>
<gene>
    <name evidence="1" type="ORF">FDK13_24025</name>
</gene>
<dbReference type="EMBL" id="SZVO01000012">
    <property type="protein sequence ID" value="TKT89419.1"/>
    <property type="molecule type" value="Genomic_DNA"/>
</dbReference>
<dbReference type="AlphaFoldDB" id="A0A4U6CXA5"/>
<comment type="caution">
    <text evidence="1">The sequence shown here is derived from an EMBL/GenBank/DDBJ whole genome shotgun (WGS) entry which is preliminary data.</text>
</comment>
<dbReference type="RefSeq" id="WP_137342556.1">
    <property type="nucleotide sequence ID" value="NZ_SZVO01000012.1"/>
</dbReference>
<dbReference type="Proteomes" id="UP000304900">
    <property type="component" value="Unassembled WGS sequence"/>
</dbReference>